<keyword evidence="4" id="KW-1185">Reference proteome</keyword>
<dbReference type="Proteomes" id="UP000641646">
    <property type="component" value="Unassembled WGS sequence"/>
</dbReference>
<dbReference type="SUPFAM" id="SSF56300">
    <property type="entry name" value="Metallo-dependent phosphatases"/>
    <property type="match status" value="1"/>
</dbReference>
<dbReference type="PANTHER" id="PTHR22953">
    <property type="entry name" value="ACID PHOSPHATASE RELATED"/>
    <property type="match status" value="1"/>
</dbReference>
<comment type="caution">
    <text evidence="3">The sequence shown here is derived from an EMBL/GenBank/DDBJ whole genome shotgun (WGS) entry which is preliminary data.</text>
</comment>
<feature type="domain" description="Calcineurin-like phosphoesterase" evidence="2">
    <location>
        <begin position="129"/>
        <end position="449"/>
    </location>
</feature>
<reference evidence="3" key="1">
    <citation type="journal article" date="2015" name="ISME J.">
        <title>Draft Genome Sequence of Streptomyces incarnatus NRRL8089, which Produces the Nucleoside Antibiotic Sinefungin.</title>
        <authorList>
            <person name="Oshima K."/>
            <person name="Hattori M."/>
            <person name="Shimizu H."/>
            <person name="Fukuda K."/>
            <person name="Nemoto M."/>
            <person name="Inagaki K."/>
            <person name="Tamura T."/>
        </authorList>
    </citation>
    <scope>NUCLEOTIDE SEQUENCE</scope>
    <source>
        <strain evidence="3">FACHB-1375</strain>
    </source>
</reference>
<dbReference type="EMBL" id="JACJPW010000115">
    <property type="protein sequence ID" value="MBD2185303.1"/>
    <property type="molecule type" value="Genomic_DNA"/>
</dbReference>
<evidence type="ECO:0000256" key="1">
    <source>
        <dbReference type="ARBA" id="ARBA00022729"/>
    </source>
</evidence>
<protein>
    <submittedName>
        <fullName evidence="3">Metallophosphoesterase family protein</fullName>
    </submittedName>
</protein>
<accession>A0A926ZJ91</accession>
<organism evidence="3 4">
    <name type="scientific">Aerosakkonema funiforme FACHB-1375</name>
    <dbReference type="NCBI Taxonomy" id="2949571"/>
    <lineage>
        <taxon>Bacteria</taxon>
        <taxon>Bacillati</taxon>
        <taxon>Cyanobacteriota</taxon>
        <taxon>Cyanophyceae</taxon>
        <taxon>Oscillatoriophycideae</taxon>
        <taxon>Aerosakkonematales</taxon>
        <taxon>Aerosakkonemataceae</taxon>
        <taxon>Aerosakkonema</taxon>
    </lineage>
</organism>
<dbReference type="InterPro" id="IPR004843">
    <property type="entry name" value="Calcineurin-like_PHP"/>
</dbReference>
<dbReference type="InterPro" id="IPR029052">
    <property type="entry name" value="Metallo-depent_PP-like"/>
</dbReference>
<dbReference type="InterPro" id="IPR039331">
    <property type="entry name" value="PAPs-like"/>
</dbReference>
<dbReference type="AlphaFoldDB" id="A0A926ZJ91"/>
<evidence type="ECO:0000259" key="2">
    <source>
        <dbReference type="Pfam" id="PF00149"/>
    </source>
</evidence>
<dbReference type="GO" id="GO:0003993">
    <property type="term" value="F:acid phosphatase activity"/>
    <property type="evidence" value="ECO:0007669"/>
    <property type="project" value="InterPro"/>
</dbReference>
<sequence>MSSSPQLLTDPFLQLPTATGVRVVWFTEFAGSRHIVTYGEDLNFTAVATTIKLSRTREDERSKVGKQRREGEIYEKIAIRHIWRHEAEVTGLTPLKRIPYRVTSVREDGESVSSDVFTLAASPPAGMPLKILLTSDHQLMPMTPANLQKVAETVQRVDAVFFVGDLVNVPDRASEWFDDNRGVAFFPCLQGRANGEITKNGITTVYTGGQLIQHAPIFPALGNHEVMGRFSMLTELKSQFSNPFPLTVSEQIYDKNAQALNPNNDPEMRRTWLKNHSFNTDTYEEIFTLPSTSPGGKRYYAVTLGDVRLVVPFIACVWRIPSLGENAKGKYREREQDFDKPMEWGYGQHIFEPIKKGSTQYNWLVQELNSPEFKNAKYKIVMFHHPAHTLGENIVPAFTDPVQKIERNLDGKIQSIRYEYPQHEDYIIRDVLPLLESAGVQLVFFGHSHLWNRFVSDSGMHFLESSNVGNSYGAFIGEERRNNIPIGYQEEYVATGDPNKLDPIVPTIAPLIDENAHSLPYVASNDITVFTILDTATATVSSYRFDTTKGGEVIKFDEFKLKESKI</sequence>
<dbReference type="PANTHER" id="PTHR22953:SF153">
    <property type="entry name" value="PURPLE ACID PHOSPHATASE"/>
    <property type="match status" value="1"/>
</dbReference>
<reference evidence="3" key="2">
    <citation type="submission" date="2020-08" db="EMBL/GenBank/DDBJ databases">
        <authorList>
            <person name="Chen M."/>
            <person name="Teng W."/>
            <person name="Zhao L."/>
            <person name="Hu C."/>
            <person name="Zhou Y."/>
            <person name="Han B."/>
            <person name="Song L."/>
            <person name="Shu W."/>
        </authorList>
    </citation>
    <scope>NUCLEOTIDE SEQUENCE</scope>
    <source>
        <strain evidence="3">FACHB-1375</strain>
    </source>
</reference>
<dbReference type="Gene3D" id="3.60.21.10">
    <property type="match status" value="1"/>
</dbReference>
<dbReference type="Pfam" id="PF00149">
    <property type="entry name" value="Metallophos"/>
    <property type="match status" value="1"/>
</dbReference>
<proteinExistence type="predicted"/>
<evidence type="ECO:0000313" key="3">
    <source>
        <dbReference type="EMBL" id="MBD2185303.1"/>
    </source>
</evidence>
<gene>
    <name evidence="3" type="ORF">H6G03_30220</name>
</gene>
<name>A0A926ZJ91_9CYAN</name>
<dbReference type="RefSeq" id="WP_190473402.1">
    <property type="nucleotide sequence ID" value="NZ_JACJPW010000115.1"/>
</dbReference>
<keyword evidence="1" id="KW-0732">Signal</keyword>
<evidence type="ECO:0000313" key="4">
    <source>
        <dbReference type="Proteomes" id="UP000641646"/>
    </source>
</evidence>